<dbReference type="InterPro" id="IPR036390">
    <property type="entry name" value="WH_DNA-bd_sf"/>
</dbReference>
<dbReference type="FunFam" id="3.40.50.10140:FF:000007">
    <property type="entry name" value="Disease resistance protein (TIR-NBS-LRR class)"/>
    <property type="match status" value="1"/>
</dbReference>
<gene>
    <name evidence="6" type="primary">LOC113850945</name>
</gene>
<dbReference type="SMART" id="SM00255">
    <property type="entry name" value="TIR"/>
    <property type="match status" value="1"/>
</dbReference>
<dbReference type="SUPFAM" id="SSF52200">
    <property type="entry name" value="Toll/Interleukin receptor TIR domain"/>
    <property type="match status" value="1"/>
</dbReference>
<dbReference type="SUPFAM" id="SSF52540">
    <property type="entry name" value="P-loop containing nucleoside triphosphate hydrolases"/>
    <property type="match status" value="1"/>
</dbReference>
<evidence type="ECO:0000256" key="2">
    <source>
        <dbReference type="ARBA" id="ARBA00023027"/>
    </source>
</evidence>
<dbReference type="GO" id="GO:0007165">
    <property type="term" value="P:signal transduction"/>
    <property type="evidence" value="ECO:0007669"/>
    <property type="project" value="InterPro"/>
</dbReference>
<evidence type="ECO:0000313" key="6">
    <source>
        <dbReference type="RefSeq" id="XP_027337254.1"/>
    </source>
</evidence>
<dbReference type="Proteomes" id="UP000694853">
    <property type="component" value="Unplaced"/>
</dbReference>
<name>A0A8B8K1D1_ABRPR</name>
<dbReference type="PRINTS" id="PR00364">
    <property type="entry name" value="DISEASERSIST"/>
</dbReference>
<dbReference type="OrthoDB" id="1357022at2759"/>
<keyword evidence="2" id="KW-0520">NAD</keyword>
<dbReference type="PROSITE" id="PS50104">
    <property type="entry name" value="TIR"/>
    <property type="match status" value="1"/>
</dbReference>
<dbReference type="Gene3D" id="3.40.50.300">
    <property type="entry name" value="P-loop containing nucleotide triphosphate hydrolases"/>
    <property type="match status" value="1"/>
</dbReference>
<sequence length="1055" mass="121173">MSEDASSPPPYEVFVSFRGPDVRHGFLSHLNVAFTQKNILAFVDDKLQRGDEISASLLGAIERSLMSLVIFSENYAFSRWCLDELVKIIDCKRENGQIVVPVFYHVDPSDVRNQRGSYGNALAELEEKYNLTKAQSWRSALAEAANLSGFHSSNFKNDAELIEEIIKCVLKTMNDLHQVNSKVYVGSDSKVLVGIDKRIAHLILLLDLESEGVRLIGIWGMGGIGKTTIAKEAFKRLHAKYHASCYLEEVSKKVERNEKESLKQELYSTLLEEDLKIEKTNELPKYAKIRLGRMKVLIILDDVRQVEHLQELVGDHKWFGSGSRIIVTTRDRHVLTNEADDIYEVGELDFDEAHRLFNLNAFKENHIKMEYNEVSKRMVNYAKGIPLVLEVLGGLVRGKDIDVWKSKLSKLEKILDKKLLNLLRLSYDDLDREEQKNFLDLGYYESDDSVLDGLERLKDKALITISEDKVISVHDIIREMAWEIVRQESIEEPENRSRLWDPKDIRKVLEKDKGSKSIRGITVHMSAIKKLNLSPDVFAKMSNLKFLDFHSEDYSDRVDLPQGLQPFPTELRYLRWMTYPLKFLPEKFSAENLVLFDLSYSRVEKLWLGVQDLVNLKDVKLHASIFLKELPDFSKATNLEVLDLRDCGWLTSVHPSIFTLEKLEKLYLSGCTSLTKLTIHTHLSSLQYLTLRGCHMLKEFSVTSENMIELDLGFTAINALPSSIGHQSKLEILRLAETCIESLPATIKNLTRLQYLDIMYCKDLRALPELPSSIEKLYASHCSSLKTILFPLTLAAQLKENRKIVEFWNCLKLDKHSRKAIGLNAQINMMKFAHQRHLSALEGNHVEDYEDYDAKVKYVYPGSSVPEWLEYRTTKDYVAINISSASHSPLLGFIFCFIIPKDTSRAFRVKLMITISDDERGEDEGFNIKFDVFRPLVGVASDHVFIAYDERCSRYLNSRAQNQTRFKILVKAVLPYKETKKRLGSYDVLVVLKGFGVSPINASAYFKFIQQMEFPVYTLNTLLSFNKWSWAAVIATTLCIPFLWFKIKDLIKKLQ</sequence>
<dbReference type="Gene3D" id="3.40.50.10140">
    <property type="entry name" value="Toll/interleukin-1 receptor homology (TIR) domain"/>
    <property type="match status" value="1"/>
</dbReference>
<keyword evidence="3" id="KW-0472">Membrane</keyword>
<keyword evidence="5" id="KW-1185">Reference proteome</keyword>
<protein>
    <submittedName>
        <fullName evidence="6">Disease resistance protein RML1A-like</fullName>
    </submittedName>
</protein>
<organism evidence="5 6">
    <name type="scientific">Abrus precatorius</name>
    <name type="common">Indian licorice</name>
    <name type="synonym">Glycine abrus</name>
    <dbReference type="NCBI Taxonomy" id="3816"/>
    <lineage>
        <taxon>Eukaryota</taxon>
        <taxon>Viridiplantae</taxon>
        <taxon>Streptophyta</taxon>
        <taxon>Embryophyta</taxon>
        <taxon>Tracheophyta</taxon>
        <taxon>Spermatophyta</taxon>
        <taxon>Magnoliopsida</taxon>
        <taxon>eudicotyledons</taxon>
        <taxon>Gunneridae</taxon>
        <taxon>Pentapetalae</taxon>
        <taxon>rosids</taxon>
        <taxon>fabids</taxon>
        <taxon>Fabales</taxon>
        <taxon>Fabaceae</taxon>
        <taxon>Papilionoideae</taxon>
        <taxon>50 kb inversion clade</taxon>
        <taxon>NPAAA clade</taxon>
        <taxon>indigoferoid/millettioid clade</taxon>
        <taxon>Abreae</taxon>
        <taxon>Abrus</taxon>
    </lineage>
</organism>
<evidence type="ECO:0000256" key="1">
    <source>
        <dbReference type="ARBA" id="ARBA00022821"/>
    </source>
</evidence>
<dbReference type="InterPro" id="IPR044974">
    <property type="entry name" value="Disease_R_plants"/>
</dbReference>
<dbReference type="InterPro" id="IPR042197">
    <property type="entry name" value="Apaf_helical"/>
</dbReference>
<dbReference type="SUPFAM" id="SSF52058">
    <property type="entry name" value="L domain-like"/>
    <property type="match status" value="1"/>
</dbReference>
<dbReference type="InterPro" id="IPR035897">
    <property type="entry name" value="Toll_tir_struct_dom_sf"/>
</dbReference>
<reference evidence="6" key="2">
    <citation type="submission" date="2025-08" db="UniProtKB">
        <authorList>
            <consortium name="RefSeq"/>
        </authorList>
    </citation>
    <scope>IDENTIFICATION</scope>
    <source>
        <tissue evidence="6">Young leaves</tissue>
    </source>
</reference>
<dbReference type="Pfam" id="PF01582">
    <property type="entry name" value="TIR"/>
    <property type="match status" value="1"/>
</dbReference>
<dbReference type="AlphaFoldDB" id="A0A8B8K1D1"/>
<feature type="transmembrane region" description="Helical" evidence="3">
    <location>
        <begin position="1028"/>
        <end position="1045"/>
    </location>
</feature>
<evidence type="ECO:0000313" key="5">
    <source>
        <dbReference type="Proteomes" id="UP000694853"/>
    </source>
</evidence>
<feature type="domain" description="TIR" evidence="4">
    <location>
        <begin position="9"/>
        <end position="173"/>
    </location>
</feature>
<dbReference type="PANTHER" id="PTHR11017:SF263">
    <property type="entry name" value="ADP-RIBOSYL CYCLASE_CYCLIC ADP-RIBOSE HYDROLASE"/>
    <property type="match status" value="1"/>
</dbReference>
<dbReference type="GeneID" id="113850945"/>
<dbReference type="InterPro" id="IPR027417">
    <property type="entry name" value="P-loop_NTPase"/>
</dbReference>
<dbReference type="KEGG" id="aprc:113850945"/>
<keyword evidence="3" id="KW-1133">Transmembrane helix</keyword>
<dbReference type="InterPro" id="IPR032675">
    <property type="entry name" value="LRR_dom_sf"/>
</dbReference>
<dbReference type="InterPro" id="IPR000157">
    <property type="entry name" value="TIR_dom"/>
</dbReference>
<dbReference type="PANTHER" id="PTHR11017">
    <property type="entry name" value="LEUCINE-RICH REPEAT-CONTAINING PROTEIN"/>
    <property type="match status" value="1"/>
</dbReference>
<keyword evidence="3" id="KW-0812">Transmembrane</keyword>
<dbReference type="SUPFAM" id="SSF46785">
    <property type="entry name" value="Winged helix' DNA-binding domain"/>
    <property type="match status" value="1"/>
</dbReference>
<dbReference type="GO" id="GO:0006952">
    <property type="term" value="P:defense response"/>
    <property type="evidence" value="ECO:0007669"/>
    <property type="project" value="UniProtKB-KW"/>
</dbReference>
<evidence type="ECO:0000256" key="3">
    <source>
        <dbReference type="SAM" id="Phobius"/>
    </source>
</evidence>
<accession>A0A8B8K1D1</accession>
<dbReference type="Gene3D" id="1.10.8.430">
    <property type="entry name" value="Helical domain of apoptotic protease-activating factors"/>
    <property type="match status" value="1"/>
</dbReference>
<keyword evidence="1" id="KW-0611">Plant defense</keyword>
<dbReference type="RefSeq" id="XP_027337254.1">
    <property type="nucleotide sequence ID" value="XM_027481453.1"/>
</dbReference>
<dbReference type="Pfam" id="PF00931">
    <property type="entry name" value="NB-ARC"/>
    <property type="match status" value="1"/>
</dbReference>
<dbReference type="InterPro" id="IPR002182">
    <property type="entry name" value="NB-ARC"/>
</dbReference>
<evidence type="ECO:0000259" key="4">
    <source>
        <dbReference type="PROSITE" id="PS50104"/>
    </source>
</evidence>
<proteinExistence type="predicted"/>
<dbReference type="Gene3D" id="3.80.10.10">
    <property type="entry name" value="Ribonuclease Inhibitor"/>
    <property type="match status" value="2"/>
</dbReference>
<reference evidence="5" key="1">
    <citation type="journal article" date="2019" name="Toxins">
        <title>Detection of Abrin-Like and Prepropulchellin-Like Toxin Genes and Transcripts Using Whole Genome Sequencing and Full-Length Transcript Sequencing of Abrus precatorius.</title>
        <authorList>
            <person name="Hovde B.T."/>
            <person name="Daligault H.E."/>
            <person name="Hanschen E.R."/>
            <person name="Kunde Y.A."/>
            <person name="Johnson M.B."/>
            <person name="Starkenburg S.R."/>
            <person name="Johnson S.L."/>
        </authorList>
    </citation>
    <scope>NUCLEOTIDE SEQUENCE [LARGE SCALE GENOMIC DNA]</scope>
</reference>
<dbReference type="GO" id="GO:0043531">
    <property type="term" value="F:ADP binding"/>
    <property type="evidence" value="ECO:0007669"/>
    <property type="project" value="InterPro"/>
</dbReference>